<dbReference type="AlphaFoldDB" id="A0A1I1NTL4"/>
<dbReference type="OrthoDB" id="10006110at2"/>
<reference evidence="1 2" key="1">
    <citation type="submission" date="2016-10" db="EMBL/GenBank/DDBJ databases">
        <authorList>
            <person name="de Groot N.N."/>
        </authorList>
    </citation>
    <scope>NUCLEOTIDE SEQUENCE [LARGE SCALE GENOMIC DNA]</scope>
    <source>
        <strain evidence="1 2">CGMCC 1.10210</strain>
    </source>
</reference>
<dbReference type="RefSeq" id="WP_046169300.1">
    <property type="nucleotide sequence ID" value="NZ_FOMB01000017.1"/>
</dbReference>
<evidence type="ECO:0000313" key="1">
    <source>
        <dbReference type="EMBL" id="SFD00652.1"/>
    </source>
</evidence>
<accession>A0A1I1NTL4</accession>
<evidence type="ECO:0000313" key="2">
    <source>
        <dbReference type="Proteomes" id="UP000182258"/>
    </source>
</evidence>
<sequence length="287" mass="30915">MAPKSKKAWTPSAEVHWWGELTGEFRGTADDILGIHMSDAAWDGLQRCARIYAMSLNHEYAAAPLSEQVQAVKRVSAAAGELLNAIEAANTQANGRAVSNNMGEAWATIYDREAEHDRNVNVMVEDLCQVMSEDDAWSLVRSWYAAGRILRPEPVADTIIHLGELATAARLAYVALENGTAPSTTKGGAFQEFIGVMYEWKAAHRITAGVNKGSANSAGGRLTRLVKAILDQVPILKDDSGKALEKQMRRAVVADGSLAEAIGKARDAYEANRPAAQRVVLSAATKA</sequence>
<dbReference type="EMBL" id="FOMB01000017">
    <property type="protein sequence ID" value="SFD00652.1"/>
    <property type="molecule type" value="Genomic_DNA"/>
</dbReference>
<protein>
    <submittedName>
        <fullName evidence="1">Uncharacterized protein</fullName>
    </submittedName>
</protein>
<dbReference type="STRING" id="728005.SAMN04488059_11741"/>
<organism evidence="1 2">
    <name type="scientific">Devosia psychrophila</name>
    <dbReference type="NCBI Taxonomy" id="728005"/>
    <lineage>
        <taxon>Bacteria</taxon>
        <taxon>Pseudomonadati</taxon>
        <taxon>Pseudomonadota</taxon>
        <taxon>Alphaproteobacteria</taxon>
        <taxon>Hyphomicrobiales</taxon>
        <taxon>Devosiaceae</taxon>
        <taxon>Devosia</taxon>
    </lineage>
</organism>
<gene>
    <name evidence="1" type="ORF">SAMN04488059_11741</name>
</gene>
<proteinExistence type="predicted"/>
<name>A0A1I1NTL4_9HYPH</name>
<dbReference type="Proteomes" id="UP000182258">
    <property type="component" value="Unassembled WGS sequence"/>
</dbReference>